<dbReference type="SUPFAM" id="SSF51206">
    <property type="entry name" value="cAMP-binding domain-like"/>
    <property type="match status" value="1"/>
</dbReference>
<keyword evidence="2" id="KW-0238">DNA-binding</keyword>
<dbReference type="InterPro" id="IPR014710">
    <property type="entry name" value="RmlC-like_jellyroll"/>
</dbReference>
<proteinExistence type="predicted"/>
<dbReference type="InterPro" id="IPR018490">
    <property type="entry name" value="cNMP-bd_dom_sf"/>
</dbReference>
<keyword evidence="4" id="KW-0804">Transcription</keyword>
<dbReference type="Pfam" id="PF13545">
    <property type="entry name" value="HTH_Crp_2"/>
    <property type="match status" value="1"/>
</dbReference>
<dbReference type="PANTHER" id="PTHR24567:SF74">
    <property type="entry name" value="HTH-TYPE TRANSCRIPTIONAL REGULATOR ARCR"/>
    <property type="match status" value="1"/>
</dbReference>
<dbReference type="SMART" id="SM00419">
    <property type="entry name" value="HTH_CRP"/>
    <property type="match status" value="1"/>
</dbReference>
<comment type="caution">
    <text evidence="7">The sequence shown here is derived from an EMBL/GenBank/DDBJ whole genome shotgun (WGS) entry which is preliminary data.</text>
</comment>
<dbReference type="InterPro" id="IPR036390">
    <property type="entry name" value="WH_DNA-bd_sf"/>
</dbReference>
<dbReference type="Proteomes" id="UP000608071">
    <property type="component" value="Unassembled WGS sequence"/>
</dbReference>
<evidence type="ECO:0000313" key="8">
    <source>
        <dbReference type="Proteomes" id="UP000608071"/>
    </source>
</evidence>
<dbReference type="InterPro" id="IPR050397">
    <property type="entry name" value="Env_Response_Regulators"/>
</dbReference>
<dbReference type="Pfam" id="PF00027">
    <property type="entry name" value="cNMP_binding"/>
    <property type="match status" value="1"/>
</dbReference>
<evidence type="ECO:0000256" key="1">
    <source>
        <dbReference type="ARBA" id="ARBA00023015"/>
    </source>
</evidence>
<gene>
    <name evidence="7" type="ORF">H9647_11245</name>
</gene>
<dbReference type="Gene3D" id="1.10.10.10">
    <property type="entry name" value="Winged helix-like DNA-binding domain superfamily/Winged helix DNA-binding domain"/>
    <property type="match status" value="1"/>
</dbReference>
<feature type="domain" description="Cyclic nucleotide-binding" evidence="5">
    <location>
        <begin position="37"/>
        <end position="93"/>
    </location>
</feature>
<organism evidence="7 8">
    <name type="scientific">Paenibacillus gallinarum</name>
    <dbReference type="NCBI Taxonomy" id="2762232"/>
    <lineage>
        <taxon>Bacteria</taxon>
        <taxon>Bacillati</taxon>
        <taxon>Bacillota</taxon>
        <taxon>Bacilli</taxon>
        <taxon>Bacillales</taxon>
        <taxon>Paenibacillaceae</taxon>
        <taxon>Paenibacillus</taxon>
    </lineage>
</organism>
<evidence type="ECO:0000256" key="3">
    <source>
        <dbReference type="ARBA" id="ARBA00023159"/>
    </source>
</evidence>
<dbReference type="PROSITE" id="PS51063">
    <property type="entry name" value="HTH_CRP_2"/>
    <property type="match status" value="1"/>
</dbReference>
<evidence type="ECO:0000259" key="5">
    <source>
        <dbReference type="PROSITE" id="PS50042"/>
    </source>
</evidence>
<dbReference type="CDD" id="cd00038">
    <property type="entry name" value="CAP_ED"/>
    <property type="match status" value="1"/>
</dbReference>
<keyword evidence="1" id="KW-0805">Transcription regulation</keyword>
<evidence type="ECO:0000256" key="2">
    <source>
        <dbReference type="ARBA" id="ARBA00023125"/>
    </source>
</evidence>
<protein>
    <submittedName>
        <fullName evidence="7">Crp/Fnr family transcriptional regulator</fullName>
    </submittedName>
</protein>
<keyword evidence="3" id="KW-0010">Activator</keyword>
<evidence type="ECO:0000313" key="7">
    <source>
        <dbReference type="EMBL" id="MBD7968637.1"/>
    </source>
</evidence>
<dbReference type="InterPro" id="IPR036388">
    <property type="entry name" value="WH-like_DNA-bd_sf"/>
</dbReference>
<dbReference type="RefSeq" id="WP_191799898.1">
    <property type="nucleotide sequence ID" value="NZ_JACSQL010000004.1"/>
</dbReference>
<evidence type="ECO:0000259" key="6">
    <source>
        <dbReference type="PROSITE" id="PS51063"/>
    </source>
</evidence>
<name>A0ABR8SYY3_9BACL</name>
<dbReference type="EMBL" id="JACSQL010000004">
    <property type="protein sequence ID" value="MBD7968637.1"/>
    <property type="molecule type" value="Genomic_DNA"/>
</dbReference>
<accession>A0ABR8SYY3</accession>
<dbReference type="InterPro" id="IPR012318">
    <property type="entry name" value="HTH_CRP"/>
</dbReference>
<dbReference type="PROSITE" id="PS50042">
    <property type="entry name" value="CNMP_BINDING_3"/>
    <property type="match status" value="1"/>
</dbReference>
<keyword evidence="8" id="KW-1185">Reference proteome</keyword>
<dbReference type="PANTHER" id="PTHR24567">
    <property type="entry name" value="CRP FAMILY TRANSCRIPTIONAL REGULATORY PROTEIN"/>
    <property type="match status" value="1"/>
</dbReference>
<sequence length="249" mass="27299">MTLVLARRGREVEVTMCGGNETSQGEAELKKGLQGLMQLKSINVGDRLFYEGDEVEALYYMKSGRVKLTKTNEDGKEIILSFMQADDLVGEFGGIEGEFHGFEAEVVEGGMVGVIMVRNLEIYLSQNGEMALEFIRLMGTAQRILQYKLRDLLMNGKAGALASVLVRACNSYGKMTPEGVLITKKLNHADIAELIGATRENVTKTLSGWKEQGIVEVSQGRILVRELSALHQICGCPAGNLCSSKICRM</sequence>
<feature type="domain" description="HTH crp-type" evidence="6">
    <location>
        <begin position="155"/>
        <end position="228"/>
    </location>
</feature>
<dbReference type="SUPFAM" id="SSF46785">
    <property type="entry name" value="Winged helix' DNA-binding domain"/>
    <property type="match status" value="1"/>
</dbReference>
<dbReference type="SMART" id="SM00100">
    <property type="entry name" value="cNMP"/>
    <property type="match status" value="1"/>
</dbReference>
<evidence type="ECO:0000256" key="4">
    <source>
        <dbReference type="ARBA" id="ARBA00023163"/>
    </source>
</evidence>
<reference evidence="7 8" key="1">
    <citation type="submission" date="2020-08" db="EMBL/GenBank/DDBJ databases">
        <title>A Genomic Blueprint of the Chicken Gut Microbiome.</title>
        <authorList>
            <person name="Gilroy R."/>
            <person name="Ravi A."/>
            <person name="Getino M."/>
            <person name="Pursley I."/>
            <person name="Horton D.L."/>
            <person name="Alikhan N.-F."/>
            <person name="Baker D."/>
            <person name="Gharbi K."/>
            <person name="Hall N."/>
            <person name="Watson M."/>
            <person name="Adriaenssens E.M."/>
            <person name="Foster-Nyarko E."/>
            <person name="Jarju S."/>
            <person name="Secka A."/>
            <person name="Antonio M."/>
            <person name="Oren A."/>
            <person name="Chaudhuri R."/>
            <person name="La Ragione R.M."/>
            <person name="Hildebrand F."/>
            <person name="Pallen M.J."/>
        </authorList>
    </citation>
    <scope>NUCLEOTIDE SEQUENCE [LARGE SCALE GENOMIC DNA]</scope>
    <source>
        <strain evidence="7 8">Sa2BVA9</strain>
    </source>
</reference>
<dbReference type="InterPro" id="IPR000595">
    <property type="entry name" value="cNMP-bd_dom"/>
</dbReference>
<dbReference type="Gene3D" id="2.60.120.10">
    <property type="entry name" value="Jelly Rolls"/>
    <property type="match status" value="1"/>
</dbReference>